<evidence type="ECO:0000313" key="3">
    <source>
        <dbReference type="Proteomes" id="UP000036367"/>
    </source>
</evidence>
<gene>
    <name evidence="2" type="ORF">RISK_005212</name>
</gene>
<keyword evidence="1" id="KW-0812">Transmembrane</keyword>
<feature type="transmembrane region" description="Helical" evidence="1">
    <location>
        <begin position="83"/>
        <end position="103"/>
    </location>
</feature>
<dbReference type="Proteomes" id="UP000036367">
    <property type="component" value="Unassembled WGS sequence"/>
</dbReference>
<accession>A0A0J1B8Z1</accession>
<comment type="caution">
    <text evidence="2">The sequence shown here is derived from an EMBL/GenBank/DDBJ whole genome shotgun (WGS) entry which is preliminary data.</text>
</comment>
<evidence type="ECO:0000313" key="2">
    <source>
        <dbReference type="EMBL" id="KLU02916.1"/>
    </source>
</evidence>
<feature type="transmembrane region" description="Helical" evidence="1">
    <location>
        <begin position="385"/>
        <end position="405"/>
    </location>
</feature>
<sequence length="477" mass="51761">MPLIQYTPVLAGAIAIFLAAYAISIARANPEQRAHYVLAGIFLNSLWIDVGIALNACRVAGIVGLFLMLSSKSDRTSLFNQRLGFPFYTVLAYAAVVAIVGAYNAPEISNAFGGARSQALRPLAAWVTQLLNVPLAWMVFTGLKTRESIGRFFNFWGICIAATILLAIVQEASFMAGRPLWGVLRTGRLDSILPAVNVGGIPLLRVNALCGEPKHFGMNMVISIGMLAILKSEHQGLWTYNRRTILIVASLGGILISFSSGAFLALAVLLASSWASVTPMLRKVAVATTLAAIAATIVSPGAAENLYQKRIARIGDKLQSGITVSRGTSAAIEESDDKEAAAMAYTIRNPWSTVLGHGFGVSPYYYNHLVHPRWRHVLAEPNSGFSYVILSIGWVGMLLFGRLLWPIASGKALPQGDQQTIRTMLIVILSMWIPLHMFEWGCIFLGLASTDGWYRLEPTQQRYTLTSAPVPHADPAF</sequence>
<dbReference type="AlphaFoldDB" id="A0A0J1B8Z1"/>
<name>A0A0J1B8Z1_RHOIS</name>
<feature type="transmembrane region" description="Helical" evidence="1">
    <location>
        <begin position="425"/>
        <end position="448"/>
    </location>
</feature>
<keyword evidence="1" id="KW-0472">Membrane</keyword>
<keyword evidence="1" id="KW-1133">Transmembrane helix</keyword>
<dbReference type="STRING" id="595434.RISK_005212"/>
<proteinExistence type="predicted"/>
<keyword evidence="3" id="KW-1185">Reference proteome</keyword>
<dbReference type="PATRIC" id="fig|595434.4.peg.4946"/>
<feature type="transmembrane region" description="Helical" evidence="1">
    <location>
        <begin position="52"/>
        <end position="71"/>
    </location>
</feature>
<dbReference type="RefSeq" id="WP_047816272.1">
    <property type="nucleotide sequence ID" value="NZ_LECT01000043.1"/>
</dbReference>
<reference evidence="2" key="1">
    <citation type="submission" date="2015-05" db="EMBL/GenBank/DDBJ databases">
        <title>Permanent draft genome of Rhodopirellula islandicus K833.</title>
        <authorList>
            <person name="Kizina J."/>
            <person name="Richter M."/>
            <person name="Glockner F.O."/>
            <person name="Harder J."/>
        </authorList>
    </citation>
    <scope>NUCLEOTIDE SEQUENCE [LARGE SCALE GENOMIC DNA]</scope>
    <source>
        <strain evidence="2">K833</strain>
    </source>
</reference>
<feature type="transmembrane region" description="Helical" evidence="1">
    <location>
        <begin position="123"/>
        <end position="140"/>
    </location>
</feature>
<organism evidence="2 3">
    <name type="scientific">Rhodopirellula islandica</name>
    <dbReference type="NCBI Taxonomy" id="595434"/>
    <lineage>
        <taxon>Bacteria</taxon>
        <taxon>Pseudomonadati</taxon>
        <taxon>Planctomycetota</taxon>
        <taxon>Planctomycetia</taxon>
        <taxon>Pirellulales</taxon>
        <taxon>Pirellulaceae</taxon>
        <taxon>Rhodopirellula</taxon>
    </lineage>
</organism>
<protein>
    <recommendedName>
        <fullName evidence="4">Transmembrane protein</fullName>
    </recommendedName>
</protein>
<evidence type="ECO:0000256" key="1">
    <source>
        <dbReference type="SAM" id="Phobius"/>
    </source>
</evidence>
<feature type="transmembrane region" description="Helical" evidence="1">
    <location>
        <begin position="152"/>
        <end position="169"/>
    </location>
</feature>
<feature type="transmembrane region" description="Helical" evidence="1">
    <location>
        <begin position="284"/>
        <end position="303"/>
    </location>
</feature>
<feature type="transmembrane region" description="Helical" evidence="1">
    <location>
        <begin position="244"/>
        <end position="272"/>
    </location>
</feature>
<evidence type="ECO:0008006" key="4">
    <source>
        <dbReference type="Google" id="ProtNLM"/>
    </source>
</evidence>
<dbReference type="EMBL" id="LECT01000043">
    <property type="protein sequence ID" value="KLU02916.1"/>
    <property type="molecule type" value="Genomic_DNA"/>
</dbReference>